<organism evidence="3 4">
    <name type="scientific">Eiseniibacteriota bacterium</name>
    <dbReference type="NCBI Taxonomy" id="2212470"/>
    <lineage>
        <taxon>Bacteria</taxon>
        <taxon>Candidatus Eiseniibacteriota</taxon>
    </lineage>
</organism>
<feature type="transmembrane region" description="Helical" evidence="2">
    <location>
        <begin position="37"/>
        <end position="56"/>
    </location>
</feature>
<feature type="transmembrane region" description="Helical" evidence="2">
    <location>
        <begin position="123"/>
        <end position="152"/>
    </location>
</feature>
<feature type="transmembrane region" description="Helical" evidence="2">
    <location>
        <begin position="172"/>
        <end position="193"/>
    </location>
</feature>
<feature type="region of interest" description="Disordered" evidence="1">
    <location>
        <begin position="290"/>
        <end position="311"/>
    </location>
</feature>
<evidence type="ECO:0000256" key="2">
    <source>
        <dbReference type="SAM" id="Phobius"/>
    </source>
</evidence>
<keyword evidence="2" id="KW-0812">Transmembrane</keyword>
<dbReference type="EMBL" id="VBOZ01000033">
    <property type="protein sequence ID" value="TMQ63161.1"/>
    <property type="molecule type" value="Genomic_DNA"/>
</dbReference>
<keyword evidence="2" id="KW-1133">Transmembrane helix</keyword>
<comment type="caution">
    <text evidence="3">The sequence shown here is derived from an EMBL/GenBank/DDBJ whole genome shotgun (WGS) entry which is preliminary data.</text>
</comment>
<evidence type="ECO:0000256" key="1">
    <source>
        <dbReference type="SAM" id="MobiDB-lite"/>
    </source>
</evidence>
<feature type="transmembrane region" description="Helical" evidence="2">
    <location>
        <begin position="258"/>
        <end position="280"/>
    </location>
</feature>
<dbReference type="AlphaFoldDB" id="A0A538THS8"/>
<dbReference type="Proteomes" id="UP000317691">
    <property type="component" value="Unassembled WGS sequence"/>
</dbReference>
<evidence type="ECO:0000313" key="3">
    <source>
        <dbReference type="EMBL" id="TMQ63161.1"/>
    </source>
</evidence>
<gene>
    <name evidence="3" type="ORF">E6K79_10990</name>
</gene>
<feature type="transmembrane region" description="Helical" evidence="2">
    <location>
        <begin position="76"/>
        <end position="97"/>
    </location>
</feature>
<proteinExistence type="predicted"/>
<accession>A0A538THS8</accession>
<protein>
    <recommendedName>
        <fullName evidence="5">Glycerophosphoryl diester phosphodiesterase membrane domain-containing protein</fullName>
    </recommendedName>
</protein>
<keyword evidence="2" id="KW-0472">Membrane</keyword>
<reference evidence="3 4" key="1">
    <citation type="journal article" date="2019" name="Nat. Microbiol.">
        <title>Mediterranean grassland soil C-N compound turnover is dependent on rainfall and depth, and is mediated by genomically divergent microorganisms.</title>
        <authorList>
            <person name="Diamond S."/>
            <person name="Andeer P.F."/>
            <person name="Li Z."/>
            <person name="Crits-Christoph A."/>
            <person name="Burstein D."/>
            <person name="Anantharaman K."/>
            <person name="Lane K.R."/>
            <person name="Thomas B.C."/>
            <person name="Pan C."/>
            <person name="Northen T.R."/>
            <person name="Banfield J.F."/>
        </authorList>
    </citation>
    <scope>NUCLEOTIDE SEQUENCE [LARGE SCALE GENOMIC DNA]</scope>
    <source>
        <strain evidence="3">WS_9</strain>
    </source>
</reference>
<evidence type="ECO:0000313" key="4">
    <source>
        <dbReference type="Proteomes" id="UP000317691"/>
    </source>
</evidence>
<feature type="transmembrane region" description="Helical" evidence="2">
    <location>
        <begin position="214"/>
        <end position="238"/>
    </location>
</feature>
<sequence length="311" mass="32808">MVLQGTAAPAGRSSLPPIDTYLRAVIALGFASLRRGLPALGFLYFYRLGMGLYLALSRDSSTPFGVYDERTLVLTAAMYIVAYLPMLVLITTPFLPLQDSILRGEPRSFGAAVRLVLERLVPLVISVITQAVLVVGPPALFFTGAALLLGALPSKPEELVRLLVLASLAPSFLYLIVILLFLLFTIPLVVLDGRGPFAGIRQSFGIVGRHFGGILGRLLVALLLLVIAGVAGSLPAGILDAVSAAASVDHPAFKIAGAIWEAAVSAFLFPFSVAALMVLYRAAVPARTGVADPDASGEPEGRPAANPYRFE</sequence>
<name>A0A538THS8_UNCEI</name>
<evidence type="ECO:0008006" key="5">
    <source>
        <dbReference type="Google" id="ProtNLM"/>
    </source>
</evidence>